<dbReference type="InterPro" id="IPR036412">
    <property type="entry name" value="HAD-like_sf"/>
</dbReference>
<sequence>MTGSAMDCRLIVFDVDGTLVDSQHLILASMQAAFDFLGEPLPPRETALSVVGLSLPEAMGTLLPHLPPEDALRAADSYRQHFLARRLENAAESVPPLYPGALDALERLNATPETLLGVATGKARRGLDHLLDAYDLRQLFVTLQTADGHPSKPHPSMLLSALAESGATPGCAAMVGDTEYDIAMGRAAGMRTVGVAWGYHPRDRLAAAGADVVIDGFAELDAALASLGLVPA</sequence>
<dbReference type="RefSeq" id="WP_246399930.1">
    <property type="nucleotide sequence ID" value="NZ_JACHFM010000004.1"/>
</dbReference>
<dbReference type="Pfam" id="PF13419">
    <property type="entry name" value="HAD_2"/>
    <property type="match status" value="1"/>
</dbReference>
<organism evidence="1 2">
    <name type="scientific">Amaricoccus macauensis</name>
    <dbReference type="NCBI Taxonomy" id="57001"/>
    <lineage>
        <taxon>Bacteria</taxon>
        <taxon>Pseudomonadati</taxon>
        <taxon>Pseudomonadota</taxon>
        <taxon>Alphaproteobacteria</taxon>
        <taxon>Rhodobacterales</taxon>
        <taxon>Paracoccaceae</taxon>
        <taxon>Amaricoccus</taxon>
    </lineage>
</organism>
<dbReference type="InterPro" id="IPR006439">
    <property type="entry name" value="HAD-SF_hydro_IA"/>
</dbReference>
<dbReference type="SFLD" id="SFLDG01129">
    <property type="entry name" value="C1.5:_HAD__Beta-PGM__Phosphata"/>
    <property type="match status" value="1"/>
</dbReference>
<name>A0A840SR70_9RHOB</name>
<dbReference type="EMBL" id="JACHFM010000004">
    <property type="protein sequence ID" value="MBB5223604.1"/>
    <property type="molecule type" value="Genomic_DNA"/>
</dbReference>
<dbReference type="InterPro" id="IPR050155">
    <property type="entry name" value="HAD-like_hydrolase_sf"/>
</dbReference>
<dbReference type="InterPro" id="IPR041492">
    <property type="entry name" value="HAD_2"/>
</dbReference>
<dbReference type="AlphaFoldDB" id="A0A840SR70"/>
<dbReference type="NCBIfam" id="TIGR01549">
    <property type="entry name" value="HAD-SF-IA-v1"/>
    <property type="match status" value="1"/>
</dbReference>
<dbReference type="InterPro" id="IPR023198">
    <property type="entry name" value="PGP-like_dom2"/>
</dbReference>
<keyword evidence="2" id="KW-1185">Reference proteome</keyword>
<dbReference type="GO" id="GO:0008967">
    <property type="term" value="F:phosphoglycolate phosphatase activity"/>
    <property type="evidence" value="ECO:0007669"/>
    <property type="project" value="UniProtKB-EC"/>
</dbReference>
<dbReference type="GO" id="GO:0005829">
    <property type="term" value="C:cytosol"/>
    <property type="evidence" value="ECO:0007669"/>
    <property type="project" value="TreeGrafter"/>
</dbReference>
<keyword evidence="1" id="KW-0378">Hydrolase</keyword>
<reference evidence="1 2" key="1">
    <citation type="submission" date="2020-08" db="EMBL/GenBank/DDBJ databases">
        <title>Genomic Encyclopedia of Type Strains, Phase IV (KMG-IV): sequencing the most valuable type-strain genomes for metagenomic binning, comparative biology and taxonomic classification.</title>
        <authorList>
            <person name="Goeker M."/>
        </authorList>
    </citation>
    <scope>NUCLEOTIDE SEQUENCE [LARGE SCALE GENOMIC DNA]</scope>
    <source>
        <strain evidence="1 2">DSM 101730</strain>
    </source>
</reference>
<dbReference type="SFLD" id="SFLDS00003">
    <property type="entry name" value="Haloacid_Dehalogenase"/>
    <property type="match status" value="1"/>
</dbReference>
<protein>
    <submittedName>
        <fullName evidence="1">Phosphoglycolate phosphatase</fullName>
        <ecNumber evidence="1">3.1.3.18</ecNumber>
    </submittedName>
</protein>
<dbReference type="EC" id="3.1.3.18" evidence="1"/>
<dbReference type="SFLD" id="SFLDG01135">
    <property type="entry name" value="C1.5.6:_HAD__Beta-PGM__Phospha"/>
    <property type="match status" value="1"/>
</dbReference>
<evidence type="ECO:0000313" key="1">
    <source>
        <dbReference type="EMBL" id="MBB5223604.1"/>
    </source>
</evidence>
<proteinExistence type="predicted"/>
<dbReference type="GO" id="GO:0006281">
    <property type="term" value="P:DNA repair"/>
    <property type="evidence" value="ECO:0007669"/>
    <property type="project" value="TreeGrafter"/>
</dbReference>
<comment type="caution">
    <text evidence="1">The sequence shown here is derived from an EMBL/GenBank/DDBJ whole genome shotgun (WGS) entry which is preliminary data.</text>
</comment>
<dbReference type="SUPFAM" id="SSF56784">
    <property type="entry name" value="HAD-like"/>
    <property type="match status" value="1"/>
</dbReference>
<gene>
    <name evidence="1" type="ORF">HNP73_003558</name>
</gene>
<dbReference type="Proteomes" id="UP000549457">
    <property type="component" value="Unassembled WGS sequence"/>
</dbReference>
<dbReference type="NCBIfam" id="TIGR01509">
    <property type="entry name" value="HAD-SF-IA-v3"/>
    <property type="match status" value="1"/>
</dbReference>
<dbReference type="Gene3D" id="1.10.150.240">
    <property type="entry name" value="Putative phosphatase, domain 2"/>
    <property type="match status" value="1"/>
</dbReference>
<dbReference type="InterPro" id="IPR023214">
    <property type="entry name" value="HAD_sf"/>
</dbReference>
<accession>A0A840SR70</accession>
<dbReference type="PANTHER" id="PTHR43434">
    <property type="entry name" value="PHOSPHOGLYCOLATE PHOSPHATASE"/>
    <property type="match status" value="1"/>
</dbReference>
<evidence type="ECO:0000313" key="2">
    <source>
        <dbReference type="Proteomes" id="UP000549457"/>
    </source>
</evidence>
<dbReference type="Gene3D" id="3.40.50.1000">
    <property type="entry name" value="HAD superfamily/HAD-like"/>
    <property type="match status" value="1"/>
</dbReference>
<dbReference type="PANTHER" id="PTHR43434:SF24">
    <property type="entry name" value="HYDROLASE-RELATED"/>
    <property type="match status" value="1"/>
</dbReference>